<dbReference type="AlphaFoldDB" id="A0A512NHV1"/>
<evidence type="ECO:0000313" key="3">
    <source>
        <dbReference type="Proteomes" id="UP000321058"/>
    </source>
</evidence>
<organism evidence="2 3">
    <name type="scientific">Reyranella soli</name>
    <dbReference type="NCBI Taxonomy" id="1230389"/>
    <lineage>
        <taxon>Bacteria</taxon>
        <taxon>Pseudomonadati</taxon>
        <taxon>Pseudomonadota</taxon>
        <taxon>Alphaproteobacteria</taxon>
        <taxon>Hyphomicrobiales</taxon>
        <taxon>Reyranellaceae</taxon>
        <taxon>Reyranella</taxon>
    </lineage>
</organism>
<sequence>MTHDLVGAWQLMSWSFEYEDGRPNEFPLGRDARGLLLYTPGGQVSATLMGGEPPGSLAYAGRYDVRDGAVYHSIEVATDPTLVGMTTIRHIAREGDVLTLSGPDFRAGTGRSQKIVWRREP</sequence>
<comment type="caution">
    <text evidence="2">The sequence shown here is derived from an EMBL/GenBank/DDBJ whole genome shotgun (WGS) entry which is preliminary data.</text>
</comment>
<dbReference type="RefSeq" id="WP_147153831.1">
    <property type="nucleotide sequence ID" value="NZ_BKAJ01000102.1"/>
</dbReference>
<name>A0A512NHV1_9HYPH</name>
<dbReference type="EMBL" id="BKAJ01000102">
    <property type="protein sequence ID" value="GEP58520.1"/>
    <property type="molecule type" value="Genomic_DNA"/>
</dbReference>
<gene>
    <name evidence="2" type="ORF">RSO01_56860</name>
</gene>
<proteinExistence type="predicted"/>
<dbReference type="OrthoDB" id="8370150at2"/>
<evidence type="ECO:0000313" key="2">
    <source>
        <dbReference type="EMBL" id="GEP58520.1"/>
    </source>
</evidence>
<accession>A0A512NHV1</accession>
<feature type="domain" description="Lipocalin-like" evidence="1">
    <location>
        <begin position="6"/>
        <end position="53"/>
    </location>
</feature>
<dbReference type="Proteomes" id="UP000321058">
    <property type="component" value="Unassembled WGS sequence"/>
</dbReference>
<dbReference type="Pfam" id="PF13924">
    <property type="entry name" value="Lipocalin_5"/>
    <property type="match status" value="2"/>
</dbReference>
<protein>
    <recommendedName>
        <fullName evidence="1">Lipocalin-like domain-containing protein</fullName>
    </recommendedName>
</protein>
<evidence type="ECO:0000259" key="1">
    <source>
        <dbReference type="Pfam" id="PF13924"/>
    </source>
</evidence>
<dbReference type="InterPro" id="IPR024311">
    <property type="entry name" value="Lipocalin-like"/>
</dbReference>
<feature type="domain" description="Lipocalin-like" evidence="1">
    <location>
        <begin position="56"/>
        <end position="119"/>
    </location>
</feature>
<keyword evidence="3" id="KW-1185">Reference proteome</keyword>
<reference evidence="2 3" key="1">
    <citation type="submission" date="2019-07" db="EMBL/GenBank/DDBJ databases">
        <title>Whole genome shotgun sequence of Reyranella soli NBRC 108950.</title>
        <authorList>
            <person name="Hosoyama A."/>
            <person name="Uohara A."/>
            <person name="Ohji S."/>
            <person name="Ichikawa N."/>
        </authorList>
    </citation>
    <scope>NUCLEOTIDE SEQUENCE [LARGE SCALE GENOMIC DNA]</scope>
    <source>
        <strain evidence="2 3">NBRC 108950</strain>
    </source>
</reference>